<dbReference type="Proteomes" id="UP000807025">
    <property type="component" value="Unassembled WGS sequence"/>
</dbReference>
<protein>
    <submittedName>
        <fullName evidence="2">Uncharacterized protein</fullName>
    </submittedName>
</protein>
<gene>
    <name evidence="2" type="ORF">BDN71DRAFT_488006</name>
</gene>
<feature type="region of interest" description="Disordered" evidence="1">
    <location>
        <begin position="213"/>
        <end position="237"/>
    </location>
</feature>
<evidence type="ECO:0000313" key="2">
    <source>
        <dbReference type="EMBL" id="KAF9501798.1"/>
    </source>
</evidence>
<name>A0A9P6A8A7_PLEER</name>
<proteinExistence type="predicted"/>
<organism evidence="2 3">
    <name type="scientific">Pleurotus eryngii</name>
    <name type="common">Boletus of the steppes</name>
    <dbReference type="NCBI Taxonomy" id="5323"/>
    <lineage>
        <taxon>Eukaryota</taxon>
        <taxon>Fungi</taxon>
        <taxon>Dikarya</taxon>
        <taxon>Basidiomycota</taxon>
        <taxon>Agaricomycotina</taxon>
        <taxon>Agaricomycetes</taxon>
        <taxon>Agaricomycetidae</taxon>
        <taxon>Agaricales</taxon>
        <taxon>Pleurotineae</taxon>
        <taxon>Pleurotaceae</taxon>
        <taxon>Pleurotus</taxon>
    </lineage>
</organism>
<sequence>MTKEREHDRASKHELECDGSCDGDIRRGERGCGQTPSDDAWCAHHQLLIALIYGASLAREWRGNDIGGSGTKSYCNMRSERISPDPLVRRRTCFVLTASLPQISVITDMIQLLGLGYDYANTPFPNSLNKESMITPTTLLYRTSSTSGAGAKDEITRINQATDYVSIYEVCEGGRECRNRNDDATNNSMAAPIEQRKQTVWLLGRLTVEVEMDDETRNEQQSEAVVGRYADEHTANE</sequence>
<evidence type="ECO:0000313" key="3">
    <source>
        <dbReference type="Proteomes" id="UP000807025"/>
    </source>
</evidence>
<comment type="caution">
    <text evidence="2">The sequence shown here is derived from an EMBL/GenBank/DDBJ whole genome shotgun (WGS) entry which is preliminary data.</text>
</comment>
<dbReference type="EMBL" id="MU154522">
    <property type="protein sequence ID" value="KAF9501798.1"/>
    <property type="molecule type" value="Genomic_DNA"/>
</dbReference>
<reference evidence="2" key="1">
    <citation type="submission" date="2020-11" db="EMBL/GenBank/DDBJ databases">
        <authorList>
            <consortium name="DOE Joint Genome Institute"/>
            <person name="Ahrendt S."/>
            <person name="Riley R."/>
            <person name="Andreopoulos W."/>
            <person name="Labutti K."/>
            <person name="Pangilinan J."/>
            <person name="Ruiz-Duenas F.J."/>
            <person name="Barrasa J.M."/>
            <person name="Sanchez-Garcia M."/>
            <person name="Camarero S."/>
            <person name="Miyauchi S."/>
            <person name="Serrano A."/>
            <person name="Linde D."/>
            <person name="Babiker R."/>
            <person name="Drula E."/>
            <person name="Ayuso-Fernandez I."/>
            <person name="Pacheco R."/>
            <person name="Padilla G."/>
            <person name="Ferreira P."/>
            <person name="Barriuso J."/>
            <person name="Kellner H."/>
            <person name="Castanera R."/>
            <person name="Alfaro M."/>
            <person name="Ramirez L."/>
            <person name="Pisabarro A.G."/>
            <person name="Kuo A."/>
            <person name="Tritt A."/>
            <person name="Lipzen A."/>
            <person name="He G."/>
            <person name="Yan M."/>
            <person name="Ng V."/>
            <person name="Cullen D."/>
            <person name="Martin F."/>
            <person name="Rosso M.-N."/>
            <person name="Henrissat B."/>
            <person name="Hibbett D."/>
            <person name="Martinez A.T."/>
            <person name="Grigoriev I.V."/>
        </authorList>
    </citation>
    <scope>NUCLEOTIDE SEQUENCE</scope>
    <source>
        <strain evidence="2">ATCC 90797</strain>
    </source>
</reference>
<evidence type="ECO:0000256" key="1">
    <source>
        <dbReference type="SAM" id="MobiDB-lite"/>
    </source>
</evidence>
<accession>A0A9P6A8A7</accession>
<dbReference type="AlphaFoldDB" id="A0A9P6A8A7"/>
<keyword evidence="3" id="KW-1185">Reference proteome</keyword>